<dbReference type="AlphaFoldDB" id="A0A6C7EG60"/>
<dbReference type="InterPro" id="IPR024775">
    <property type="entry name" value="DinB-like"/>
</dbReference>
<dbReference type="GO" id="GO:0052699">
    <property type="term" value="P:ergothioneine biosynthetic process"/>
    <property type="evidence" value="ECO:0007669"/>
    <property type="project" value="InterPro"/>
</dbReference>
<protein>
    <recommendedName>
        <fullName evidence="8">Ergothioneine biosynthesis protein EgtB</fullName>
    </recommendedName>
</protein>
<keyword evidence="1" id="KW-0560">Oxidoreductase</keyword>
<dbReference type="PANTHER" id="PTHR23150:SF36">
    <property type="entry name" value="HERCYNINE OXYGENASE"/>
    <property type="match status" value="1"/>
</dbReference>
<evidence type="ECO:0000313" key="6">
    <source>
        <dbReference type="EMBL" id="BAN03975.1"/>
    </source>
</evidence>
<sequence length="445" mass="49588">MERSSSDPDADLAAFAQRYATVRERTERLAAPLSAEDQMVQSMPDVSPTKWHRAHTTWFFAEFVLGADGTSGRHWDLPEYRFLYNSYYEAVGARHPRPNRGLVTRPSSAAVAEYRASVDKEMAELLSTGDVSPQLLDTMVLGTHHEEQHQELLLVDIKHVLSMNPAVGPAYSDVVVPPADDPGAADFVEFSGGIAEVGRSFGDVGRLADGFMFDSEGPRHEVRVYDFRLADRLVTAGEWLEFIADGGYERPEFWKSDGWARAQSDGWNAPLYWRPDPDDPDAWWIHTLTGLRDVDPHEPVCHVSHYEADAFASWAGARLPTEFEWEVAAARQLELDPSAVERGCLDTSADSTFHPRAAGPRNGRLRQLFGDCWEWTSSAYEPYPGFAPAVGAIGEYNGKFMSGQQVLRGGGALTPPGHTRVTYRNFFHPHTRWHLGGLRLAKDAS</sequence>
<name>A0A6C7EG60_ILUCY</name>
<dbReference type="Proteomes" id="UP000011863">
    <property type="component" value="Chromosome"/>
</dbReference>
<dbReference type="InterPro" id="IPR042095">
    <property type="entry name" value="SUMF_sf"/>
</dbReference>
<organism evidence="6 7">
    <name type="scientific">Ilumatobacter coccineus (strain NBRC 103263 / KCTC 29153 / YM16-304)</name>
    <dbReference type="NCBI Taxonomy" id="1313172"/>
    <lineage>
        <taxon>Bacteria</taxon>
        <taxon>Bacillati</taxon>
        <taxon>Actinomycetota</taxon>
        <taxon>Acidimicrobiia</taxon>
        <taxon>Acidimicrobiales</taxon>
        <taxon>Ilumatobacteraceae</taxon>
        <taxon>Ilumatobacter</taxon>
    </lineage>
</organism>
<evidence type="ECO:0008006" key="8">
    <source>
        <dbReference type="Google" id="ProtNLM"/>
    </source>
</evidence>
<dbReference type="NCBIfam" id="TIGR03440">
    <property type="entry name" value="egtB_TIGR03440"/>
    <property type="match status" value="1"/>
</dbReference>
<dbReference type="InterPro" id="IPR051043">
    <property type="entry name" value="Sulfatase_Mod_Factor_Kinase"/>
</dbReference>
<gene>
    <name evidence="6" type="ORF">YM304_36610</name>
</gene>
<dbReference type="Pfam" id="PF12867">
    <property type="entry name" value="DinB_2"/>
    <property type="match status" value="1"/>
</dbReference>
<dbReference type="PANTHER" id="PTHR23150">
    <property type="entry name" value="SULFATASE MODIFYING FACTOR 1, 2"/>
    <property type="match status" value="1"/>
</dbReference>
<feature type="domain" description="Sulfatase-modifying factor enzyme-like" evidence="4">
    <location>
        <begin position="185"/>
        <end position="442"/>
    </location>
</feature>
<dbReference type="InterPro" id="IPR017806">
    <property type="entry name" value="EgtB"/>
</dbReference>
<proteinExistence type="predicted"/>
<dbReference type="OrthoDB" id="9768004at2"/>
<dbReference type="SUPFAM" id="SSF56436">
    <property type="entry name" value="C-type lectin-like"/>
    <property type="match status" value="1"/>
</dbReference>
<evidence type="ECO:0000256" key="3">
    <source>
        <dbReference type="ARBA" id="ARBA00037882"/>
    </source>
</evidence>
<dbReference type="KEGG" id="aym:YM304_36610"/>
<dbReference type="EMBL" id="AP012057">
    <property type="protein sequence ID" value="BAN03975.1"/>
    <property type="molecule type" value="Genomic_DNA"/>
</dbReference>
<comment type="pathway">
    <text evidence="3">Amino-acid biosynthesis; ergothioneine biosynthesis.</text>
</comment>
<keyword evidence="2" id="KW-0408">Iron</keyword>
<evidence type="ECO:0000259" key="5">
    <source>
        <dbReference type="Pfam" id="PF12867"/>
    </source>
</evidence>
<dbReference type="InterPro" id="IPR005532">
    <property type="entry name" value="SUMF_dom"/>
</dbReference>
<evidence type="ECO:0000256" key="1">
    <source>
        <dbReference type="ARBA" id="ARBA00023002"/>
    </source>
</evidence>
<dbReference type="RefSeq" id="WP_015443222.1">
    <property type="nucleotide sequence ID" value="NC_020520.1"/>
</dbReference>
<keyword evidence="7" id="KW-1185">Reference proteome</keyword>
<accession>A0A6C7EG60</accession>
<evidence type="ECO:0000256" key="2">
    <source>
        <dbReference type="ARBA" id="ARBA00023004"/>
    </source>
</evidence>
<evidence type="ECO:0000259" key="4">
    <source>
        <dbReference type="Pfam" id="PF03781"/>
    </source>
</evidence>
<dbReference type="InterPro" id="IPR016187">
    <property type="entry name" value="CTDL_fold"/>
</dbReference>
<evidence type="ECO:0000313" key="7">
    <source>
        <dbReference type="Proteomes" id="UP000011863"/>
    </source>
</evidence>
<dbReference type="Pfam" id="PF03781">
    <property type="entry name" value="FGE-sulfatase"/>
    <property type="match status" value="1"/>
</dbReference>
<feature type="domain" description="DinB-like" evidence="5">
    <location>
        <begin position="19"/>
        <end position="151"/>
    </location>
</feature>
<reference evidence="6 7" key="1">
    <citation type="journal article" date="2013" name="Int. J. Syst. Evol. Microbiol.">
        <title>Ilumatobacter nonamiense sp. nov. and Ilumatobacter coccineum sp. nov., isolated from seashore sand.</title>
        <authorList>
            <person name="Matsumoto A."/>
            <person name="Kasai H."/>
            <person name="Matsuo Y."/>
            <person name="Shizuri Y."/>
            <person name="Ichikawa N."/>
            <person name="Fujita N."/>
            <person name="Omura S."/>
            <person name="Takahashi Y."/>
        </authorList>
    </citation>
    <scope>NUCLEOTIDE SEQUENCE [LARGE SCALE GENOMIC DNA]</scope>
    <source>
        <strain evidence="7">NBRC 103263 / KCTC 29153 / YM16-304</strain>
    </source>
</reference>
<dbReference type="Gene3D" id="3.90.1580.10">
    <property type="entry name" value="paralog of FGE (formylglycine-generating enzyme)"/>
    <property type="match status" value="1"/>
</dbReference>